<dbReference type="OrthoDB" id="273354at2759"/>
<dbReference type="AlphaFoldDB" id="A0A640KMJ2"/>
<name>A0A640KMJ2_LEITA</name>
<keyword evidence="2" id="KW-1133">Transmembrane helix</keyword>
<feature type="transmembrane region" description="Helical" evidence="2">
    <location>
        <begin position="162"/>
        <end position="182"/>
    </location>
</feature>
<keyword evidence="2" id="KW-0812">Transmembrane</keyword>
<evidence type="ECO:0000313" key="3">
    <source>
        <dbReference type="EMBL" id="GET88659.1"/>
    </source>
</evidence>
<evidence type="ECO:0000256" key="2">
    <source>
        <dbReference type="SAM" id="Phobius"/>
    </source>
</evidence>
<sequence>MGGKTSKVETVHTPEALDALYREAYVAGAVDADMYHTSEREVMRQQDAMAGIGVCILSAWMAYVYGCTTGARAAEDEAALRFDAQKQMLDKINKDLTLKVEENRSLLSIRQEQDVMIAQQRDELQRAAQQRRAAQRSLNALRRRHASVQRQMRSLTSSLSAIQLQMYVGMAGAALVLLAVVWSTRPLRTGRWSSPLVGSSLGEEGTIAPSVPAAVVETVESKKKAEP</sequence>
<feature type="coiled-coil region" evidence="1">
    <location>
        <begin position="110"/>
        <end position="158"/>
    </location>
</feature>
<comment type="caution">
    <text evidence="3">The sequence shown here is derived from an EMBL/GenBank/DDBJ whole genome shotgun (WGS) entry which is preliminary data.</text>
</comment>
<gene>
    <name evidence="3" type="ORF">LtaPh_2302000</name>
</gene>
<keyword evidence="1" id="KW-0175">Coiled coil</keyword>
<protein>
    <submittedName>
        <fullName evidence="3">Uncharacterized protein</fullName>
    </submittedName>
</protein>
<keyword evidence="2" id="KW-0472">Membrane</keyword>
<feature type="transmembrane region" description="Helical" evidence="2">
    <location>
        <begin position="48"/>
        <end position="66"/>
    </location>
</feature>
<proteinExistence type="predicted"/>
<keyword evidence="4" id="KW-1185">Reference proteome</keyword>
<accession>A0A640KMJ2</accession>
<dbReference type="Proteomes" id="UP000419144">
    <property type="component" value="Unassembled WGS sequence"/>
</dbReference>
<evidence type="ECO:0000256" key="1">
    <source>
        <dbReference type="SAM" id="Coils"/>
    </source>
</evidence>
<organism evidence="3 4">
    <name type="scientific">Leishmania tarentolae</name>
    <name type="common">Sauroleishmania tarentolae</name>
    <dbReference type="NCBI Taxonomy" id="5689"/>
    <lineage>
        <taxon>Eukaryota</taxon>
        <taxon>Discoba</taxon>
        <taxon>Euglenozoa</taxon>
        <taxon>Kinetoplastea</taxon>
        <taxon>Metakinetoplastina</taxon>
        <taxon>Trypanosomatida</taxon>
        <taxon>Trypanosomatidae</taxon>
        <taxon>Leishmaniinae</taxon>
        <taxon>Leishmania</taxon>
        <taxon>lizard Leishmania</taxon>
    </lineage>
</organism>
<dbReference type="VEuPathDB" id="TriTrypDB:LtaPh_2302000"/>
<evidence type="ECO:0000313" key="4">
    <source>
        <dbReference type="Proteomes" id="UP000419144"/>
    </source>
</evidence>
<dbReference type="EMBL" id="BLBS01000030">
    <property type="protein sequence ID" value="GET88659.1"/>
    <property type="molecule type" value="Genomic_DNA"/>
</dbReference>
<reference evidence="3" key="1">
    <citation type="submission" date="2019-11" db="EMBL/GenBank/DDBJ databases">
        <title>Leishmania tarentolae CDS.</title>
        <authorList>
            <person name="Goto Y."/>
            <person name="Yamagishi J."/>
        </authorList>
    </citation>
    <scope>NUCLEOTIDE SEQUENCE [LARGE SCALE GENOMIC DNA]</scope>
    <source>
        <strain evidence="3">Parrot Tar II</strain>
    </source>
</reference>